<dbReference type="PANTHER" id="PTHR44666:SF1">
    <property type="entry name" value="WD REPEAT-CONTAINING PROTEIN 53"/>
    <property type="match status" value="1"/>
</dbReference>
<accession>A0A8H4QRR6</accession>
<dbReference type="InterPro" id="IPR042453">
    <property type="entry name" value="WDR53"/>
</dbReference>
<organism evidence="1 2">
    <name type="scientific">Agrocybe pediades</name>
    <dbReference type="NCBI Taxonomy" id="84607"/>
    <lineage>
        <taxon>Eukaryota</taxon>
        <taxon>Fungi</taxon>
        <taxon>Dikarya</taxon>
        <taxon>Basidiomycota</taxon>
        <taxon>Agaricomycotina</taxon>
        <taxon>Agaricomycetes</taxon>
        <taxon>Agaricomycetidae</taxon>
        <taxon>Agaricales</taxon>
        <taxon>Agaricineae</taxon>
        <taxon>Strophariaceae</taxon>
        <taxon>Agrocybe</taxon>
    </lineage>
</organism>
<evidence type="ECO:0000313" key="2">
    <source>
        <dbReference type="Proteomes" id="UP000521872"/>
    </source>
</evidence>
<sequence length="399" mass="43021">MIVEKSNGDFSSLATKLSTPLCAHQSMQAAETRQEVFVLEKSLFTPAHISSLTFGHAGHLFAGSDDGSLRVYDLSSFKVLKAIRGLGAEVSSIICVKRPGSELRDAWIAHGKTISKFQLASEKMIQSPEDALVTLAAGDGENDILNELALNADKSNLAFSLDSGVVGVVDLVNDNTITRMEEKHTSVCGSVKYVPDRPRELISGGYDTFLFHFDTAQNKVISRRQIGTSTDAFAATNGMALSPPFIMSLAVSVTGVLAAGTADGRLWIGFGGEKSPNTTARSSKKRAKKWDGLNEDESLLIKVAEGPIVAMAFTGPRRLTTSTLMGVITQYLLIYEEGKDSVLLQQLWQKESTGLEKVNALVADEKRIIVGGFSSKGLGVIEIWKQDVPVPEKVAEVQK</sequence>
<protein>
    <recommendedName>
        <fullName evidence="3">WD40 repeat-like protein</fullName>
    </recommendedName>
</protein>
<keyword evidence="2" id="KW-1185">Reference proteome</keyword>
<comment type="caution">
    <text evidence="1">The sequence shown here is derived from an EMBL/GenBank/DDBJ whole genome shotgun (WGS) entry which is preliminary data.</text>
</comment>
<dbReference type="Proteomes" id="UP000521872">
    <property type="component" value="Unassembled WGS sequence"/>
</dbReference>
<evidence type="ECO:0000313" key="1">
    <source>
        <dbReference type="EMBL" id="KAF4615202.1"/>
    </source>
</evidence>
<proteinExistence type="predicted"/>
<dbReference type="SUPFAM" id="SSF50978">
    <property type="entry name" value="WD40 repeat-like"/>
    <property type="match status" value="1"/>
</dbReference>
<gene>
    <name evidence="1" type="ORF">D9613_002619</name>
</gene>
<dbReference type="InterPro" id="IPR015943">
    <property type="entry name" value="WD40/YVTN_repeat-like_dom_sf"/>
</dbReference>
<dbReference type="PANTHER" id="PTHR44666">
    <property type="entry name" value="WD REPEAT-CONTAINING PROTEIN 53"/>
    <property type="match status" value="1"/>
</dbReference>
<reference evidence="1 2" key="1">
    <citation type="submission" date="2019-12" db="EMBL/GenBank/DDBJ databases">
        <authorList>
            <person name="Floudas D."/>
            <person name="Bentzer J."/>
            <person name="Ahren D."/>
            <person name="Johansson T."/>
            <person name="Persson P."/>
            <person name="Tunlid A."/>
        </authorList>
    </citation>
    <scope>NUCLEOTIDE SEQUENCE [LARGE SCALE GENOMIC DNA]</scope>
    <source>
        <strain evidence="1 2">CBS 102.39</strain>
    </source>
</reference>
<name>A0A8H4QRR6_9AGAR</name>
<dbReference type="Pfam" id="PF00400">
    <property type="entry name" value="WD40"/>
    <property type="match status" value="1"/>
</dbReference>
<dbReference type="EMBL" id="JAACJL010000044">
    <property type="protein sequence ID" value="KAF4615202.1"/>
    <property type="molecule type" value="Genomic_DNA"/>
</dbReference>
<dbReference type="InterPro" id="IPR001680">
    <property type="entry name" value="WD40_rpt"/>
</dbReference>
<dbReference type="AlphaFoldDB" id="A0A8H4QRR6"/>
<dbReference type="InterPro" id="IPR036322">
    <property type="entry name" value="WD40_repeat_dom_sf"/>
</dbReference>
<evidence type="ECO:0008006" key="3">
    <source>
        <dbReference type="Google" id="ProtNLM"/>
    </source>
</evidence>
<dbReference type="Gene3D" id="2.130.10.10">
    <property type="entry name" value="YVTN repeat-like/Quinoprotein amine dehydrogenase"/>
    <property type="match status" value="2"/>
</dbReference>
<dbReference type="SMART" id="SM00320">
    <property type="entry name" value="WD40"/>
    <property type="match status" value="2"/>
</dbReference>